<feature type="compositionally biased region" description="Polar residues" evidence="1">
    <location>
        <begin position="1"/>
        <end position="11"/>
    </location>
</feature>
<evidence type="ECO:0000313" key="4">
    <source>
        <dbReference type="WBParaSite" id="HPLM_0000339801-mRNA-1"/>
    </source>
</evidence>
<dbReference type="EMBL" id="UZAF01016116">
    <property type="protein sequence ID" value="VDO20818.1"/>
    <property type="molecule type" value="Genomic_DNA"/>
</dbReference>
<dbReference type="WBParaSite" id="HPLM_0000339801-mRNA-1">
    <property type="protein sequence ID" value="HPLM_0000339801-mRNA-1"/>
    <property type="gene ID" value="HPLM_0000339801"/>
</dbReference>
<dbReference type="AlphaFoldDB" id="A0A0N4W198"/>
<evidence type="ECO:0000313" key="3">
    <source>
        <dbReference type="Proteomes" id="UP000268014"/>
    </source>
</evidence>
<protein>
    <submittedName>
        <fullName evidence="4">Hemagglutinin</fullName>
    </submittedName>
</protein>
<evidence type="ECO:0000313" key="2">
    <source>
        <dbReference type="EMBL" id="VDO20818.1"/>
    </source>
</evidence>
<evidence type="ECO:0000256" key="1">
    <source>
        <dbReference type="SAM" id="MobiDB-lite"/>
    </source>
</evidence>
<sequence length="31" mass="3445">MRGQNFISNPVTKIEASDSIGNDPNITHRMT</sequence>
<accession>A0A0N4W198</accession>
<gene>
    <name evidence="2" type="ORF">HPLM_LOCUS3390</name>
</gene>
<keyword evidence="3" id="KW-1185">Reference proteome</keyword>
<name>A0A0N4W198_HAEPC</name>
<reference evidence="4" key="1">
    <citation type="submission" date="2017-02" db="UniProtKB">
        <authorList>
            <consortium name="WormBaseParasite"/>
        </authorList>
    </citation>
    <scope>IDENTIFICATION</scope>
</reference>
<reference evidence="2 3" key="2">
    <citation type="submission" date="2018-11" db="EMBL/GenBank/DDBJ databases">
        <authorList>
            <consortium name="Pathogen Informatics"/>
        </authorList>
    </citation>
    <scope>NUCLEOTIDE SEQUENCE [LARGE SCALE GENOMIC DNA]</scope>
    <source>
        <strain evidence="2 3">MHpl1</strain>
    </source>
</reference>
<dbReference type="Proteomes" id="UP000268014">
    <property type="component" value="Unassembled WGS sequence"/>
</dbReference>
<feature type="region of interest" description="Disordered" evidence="1">
    <location>
        <begin position="1"/>
        <end position="31"/>
    </location>
</feature>
<proteinExistence type="predicted"/>
<organism evidence="4">
    <name type="scientific">Haemonchus placei</name>
    <name type="common">Barber's pole worm</name>
    <dbReference type="NCBI Taxonomy" id="6290"/>
    <lineage>
        <taxon>Eukaryota</taxon>
        <taxon>Metazoa</taxon>
        <taxon>Ecdysozoa</taxon>
        <taxon>Nematoda</taxon>
        <taxon>Chromadorea</taxon>
        <taxon>Rhabditida</taxon>
        <taxon>Rhabditina</taxon>
        <taxon>Rhabditomorpha</taxon>
        <taxon>Strongyloidea</taxon>
        <taxon>Trichostrongylidae</taxon>
        <taxon>Haemonchus</taxon>
    </lineage>
</organism>